<dbReference type="AlphaFoldDB" id="A0A5R8Z3B1"/>
<feature type="chain" id="PRO_5024294863" evidence="1">
    <location>
        <begin position="20"/>
        <end position="180"/>
    </location>
</feature>
<evidence type="ECO:0000313" key="3">
    <source>
        <dbReference type="Proteomes" id="UP000309819"/>
    </source>
</evidence>
<protein>
    <submittedName>
        <fullName evidence="2">Uncharacterized protein</fullName>
    </submittedName>
</protein>
<keyword evidence="3" id="KW-1185">Reference proteome</keyword>
<reference evidence="2 3" key="1">
    <citation type="submission" date="2019-05" db="EMBL/GenBank/DDBJ databases">
        <title>Pseudomonas sp. SC006 isolated from lettuce that can produce HBGAs.</title>
        <authorList>
            <person name="Wang D."/>
            <person name="Liao N."/>
            <person name="Liu D."/>
            <person name="Zhang Z."/>
            <person name="Zou S."/>
        </authorList>
    </citation>
    <scope>NUCLEOTIDE SEQUENCE [LARGE SCALE GENOMIC DNA]</scope>
    <source>
        <strain evidence="2 3">SC006</strain>
    </source>
</reference>
<evidence type="ECO:0000313" key="2">
    <source>
        <dbReference type="EMBL" id="TLP60064.1"/>
    </source>
</evidence>
<sequence length="180" mass="19809">MRLLATRRLIAAVSCLALAAPGLSRADCAKAYSIPFDVELYVPERESTIELRAFEKRSISIAAAEALNPSRFPSPDAPQYRQGDTRALVRVRGEDIYIDRSGWIRQGTRYGKAALAEIERQLSTPCSEPKVPAPNTLDMGAGLPCDGAHAANCLWLISQVGLPHDLHIRSQLLNMHLHRP</sequence>
<organism evidence="2 3">
    <name type="scientific">Pseudomonas mosselii</name>
    <dbReference type="NCBI Taxonomy" id="78327"/>
    <lineage>
        <taxon>Bacteria</taxon>
        <taxon>Pseudomonadati</taxon>
        <taxon>Pseudomonadota</taxon>
        <taxon>Gammaproteobacteria</taxon>
        <taxon>Pseudomonadales</taxon>
        <taxon>Pseudomonadaceae</taxon>
        <taxon>Pseudomonas</taxon>
    </lineage>
</organism>
<name>A0A5R8Z3B1_9PSED</name>
<accession>A0A5R8Z3B1</accession>
<dbReference type="OrthoDB" id="6897336at2"/>
<feature type="signal peptide" evidence="1">
    <location>
        <begin position="1"/>
        <end position="19"/>
    </location>
</feature>
<dbReference type="RefSeq" id="WP_138219816.1">
    <property type="nucleotide sequence ID" value="NZ_VAUO01000005.1"/>
</dbReference>
<dbReference type="Proteomes" id="UP000309819">
    <property type="component" value="Unassembled WGS sequence"/>
</dbReference>
<comment type="caution">
    <text evidence="2">The sequence shown here is derived from an EMBL/GenBank/DDBJ whole genome shotgun (WGS) entry which is preliminary data.</text>
</comment>
<gene>
    <name evidence="2" type="ORF">FEM01_12720</name>
</gene>
<proteinExistence type="predicted"/>
<keyword evidence="1" id="KW-0732">Signal</keyword>
<evidence type="ECO:0000256" key="1">
    <source>
        <dbReference type="SAM" id="SignalP"/>
    </source>
</evidence>
<dbReference type="EMBL" id="VAUO01000005">
    <property type="protein sequence ID" value="TLP60064.1"/>
    <property type="molecule type" value="Genomic_DNA"/>
</dbReference>